<dbReference type="Proteomes" id="UP001500274">
    <property type="component" value="Unassembled WGS sequence"/>
</dbReference>
<comment type="similarity">
    <text evidence="1">Belongs to the ComF/GntX family.</text>
</comment>
<organism evidence="3 4">
    <name type="scientific">Microbacterium binotii</name>
    <dbReference type="NCBI Taxonomy" id="462710"/>
    <lineage>
        <taxon>Bacteria</taxon>
        <taxon>Bacillati</taxon>
        <taxon>Actinomycetota</taxon>
        <taxon>Actinomycetes</taxon>
        <taxon>Micrococcales</taxon>
        <taxon>Microbacteriaceae</taxon>
        <taxon>Microbacterium</taxon>
    </lineage>
</organism>
<keyword evidence="4" id="KW-1185">Reference proteome</keyword>
<dbReference type="EMBL" id="BAAARI010000002">
    <property type="protein sequence ID" value="GAA2567352.1"/>
    <property type="molecule type" value="Genomic_DNA"/>
</dbReference>
<dbReference type="InterPro" id="IPR000836">
    <property type="entry name" value="PRTase_dom"/>
</dbReference>
<sequence length="228" mass="23948">MAFAEHGGGVIAALSAALALILPVDCAGCGTPDSSLCETCAEILAAPRPRRHVLASGLVVHAAFDFADRPARALRALKEEGRTGLVRPFSMALAAVAAVGFPDATEVAFIPIPTSAAAFRRRGHRVVEAILGRSSLPALAVLRRVRSTRDQRELGRAERAQNVAGSLRATRRLDGRRVVIVDDVVTTGATVGEAARALREVGAQVMGVACVAHTRRTGFVRDTDMNPG</sequence>
<dbReference type="InterPro" id="IPR029057">
    <property type="entry name" value="PRTase-like"/>
</dbReference>
<evidence type="ECO:0000313" key="4">
    <source>
        <dbReference type="Proteomes" id="UP001500274"/>
    </source>
</evidence>
<dbReference type="PANTHER" id="PTHR47505:SF1">
    <property type="entry name" value="DNA UTILIZATION PROTEIN YHGH"/>
    <property type="match status" value="1"/>
</dbReference>
<dbReference type="SUPFAM" id="SSF53271">
    <property type="entry name" value="PRTase-like"/>
    <property type="match status" value="1"/>
</dbReference>
<reference evidence="4" key="1">
    <citation type="journal article" date="2019" name="Int. J. Syst. Evol. Microbiol.">
        <title>The Global Catalogue of Microorganisms (GCM) 10K type strain sequencing project: providing services to taxonomists for standard genome sequencing and annotation.</title>
        <authorList>
            <consortium name="The Broad Institute Genomics Platform"/>
            <consortium name="The Broad Institute Genome Sequencing Center for Infectious Disease"/>
            <person name="Wu L."/>
            <person name="Ma J."/>
        </authorList>
    </citation>
    <scope>NUCLEOTIDE SEQUENCE [LARGE SCALE GENOMIC DNA]</scope>
    <source>
        <strain evidence="4">JCM 16365</strain>
    </source>
</reference>
<name>A0ABP6BGH5_9MICO</name>
<protein>
    <recommendedName>
        <fullName evidence="2">Phosphoribosyltransferase domain-containing protein</fullName>
    </recommendedName>
</protein>
<dbReference type="Gene3D" id="3.40.50.2020">
    <property type="match status" value="1"/>
</dbReference>
<feature type="domain" description="Phosphoribosyltransferase" evidence="2">
    <location>
        <begin position="105"/>
        <end position="217"/>
    </location>
</feature>
<dbReference type="InterPro" id="IPR051910">
    <property type="entry name" value="ComF/GntX_DNA_util-trans"/>
</dbReference>
<evidence type="ECO:0000256" key="1">
    <source>
        <dbReference type="ARBA" id="ARBA00008007"/>
    </source>
</evidence>
<gene>
    <name evidence="3" type="ORF">GCM10009862_02530</name>
</gene>
<evidence type="ECO:0000259" key="2">
    <source>
        <dbReference type="Pfam" id="PF00156"/>
    </source>
</evidence>
<proteinExistence type="inferred from homology"/>
<evidence type="ECO:0000313" key="3">
    <source>
        <dbReference type="EMBL" id="GAA2567352.1"/>
    </source>
</evidence>
<dbReference type="PANTHER" id="PTHR47505">
    <property type="entry name" value="DNA UTILIZATION PROTEIN YHGH"/>
    <property type="match status" value="1"/>
</dbReference>
<dbReference type="Pfam" id="PF00156">
    <property type="entry name" value="Pribosyltran"/>
    <property type="match status" value="1"/>
</dbReference>
<comment type="caution">
    <text evidence="3">The sequence shown here is derived from an EMBL/GenBank/DDBJ whole genome shotgun (WGS) entry which is preliminary data.</text>
</comment>
<accession>A0ABP6BGH5</accession>